<feature type="chain" id="PRO_5016341102" evidence="1">
    <location>
        <begin position="18"/>
        <end position="103"/>
    </location>
</feature>
<evidence type="ECO:0000313" key="3">
    <source>
        <dbReference type="Proteomes" id="UP000249390"/>
    </source>
</evidence>
<dbReference type="AlphaFoldDB" id="A0A328DVM5"/>
<keyword evidence="3" id="KW-1185">Reference proteome</keyword>
<gene>
    <name evidence="2" type="ORF">DM860_018132</name>
</gene>
<proteinExistence type="predicted"/>
<comment type="caution">
    <text evidence="2">The sequence shown here is derived from an EMBL/GenBank/DDBJ whole genome shotgun (WGS) entry which is preliminary data.</text>
</comment>
<protein>
    <submittedName>
        <fullName evidence="2">Uncharacterized protein</fullName>
    </submittedName>
</protein>
<organism evidence="2 3">
    <name type="scientific">Cuscuta australis</name>
    <dbReference type="NCBI Taxonomy" id="267555"/>
    <lineage>
        <taxon>Eukaryota</taxon>
        <taxon>Viridiplantae</taxon>
        <taxon>Streptophyta</taxon>
        <taxon>Embryophyta</taxon>
        <taxon>Tracheophyta</taxon>
        <taxon>Spermatophyta</taxon>
        <taxon>Magnoliopsida</taxon>
        <taxon>eudicotyledons</taxon>
        <taxon>Gunneridae</taxon>
        <taxon>Pentapetalae</taxon>
        <taxon>asterids</taxon>
        <taxon>lamiids</taxon>
        <taxon>Solanales</taxon>
        <taxon>Convolvulaceae</taxon>
        <taxon>Cuscuteae</taxon>
        <taxon>Cuscuta</taxon>
        <taxon>Cuscuta subgen. Grammica</taxon>
        <taxon>Cuscuta sect. Cleistogrammica</taxon>
    </lineage>
</organism>
<sequence length="103" mass="11769">MCSGFLLIRFFLSFSSWNLILELALDFNGSLWHFQCFEAGSQPRDMMSFFCFGLSDSQPQAAQIPIRIWDNVQNTTVNSDSETALPFPDFRLILPTTKRSPNP</sequence>
<evidence type="ECO:0000256" key="1">
    <source>
        <dbReference type="SAM" id="SignalP"/>
    </source>
</evidence>
<evidence type="ECO:0000313" key="2">
    <source>
        <dbReference type="EMBL" id="RAL48113.1"/>
    </source>
</evidence>
<dbReference type="Proteomes" id="UP000249390">
    <property type="component" value="Unassembled WGS sequence"/>
</dbReference>
<keyword evidence="1" id="KW-0732">Signal</keyword>
<feature type="signal peptide" evidence="1">
    <location>
        <begin position="1"/>
        <end position="17"/>
    </location>
</feature>
<reference evidence="2 3" key="1">
    <citation type="submission" date="2018-06" db="EMBL/GenBank/DDBJ databases">
        <title>The Genome of Cuscuta australis (Dodder) Provides Insight into the Evolution of Plant Parasitism.</title>
        <authorList>
            <person name="Liu H."/>
        </authorList>
    </citation>
    <scope>NUCLEOTIDE SEQUENCE [LARGE SCALE GENOMIC DNA]</scope>
    <source>
        <strain evidence="3">cv. Yunnan</strain>
        <tissue evidence="2">Vines</tissue>
    </source>
</reference>
<dbReference type="EMBL" id="NQVE01000099">
    <property type="protein sequence ID" value="RAL48113.1"/>
    <property type="molecule type" value="Genomic_DNA"/>
</dbReference>
<name>A0A328DVM5_9ASTE</name>
<accession>A0A328DVM5</accession>